<dbReference type="InterPro" id="IPR052974">
    <property type="entry name" value="GH79_Enzymes"/>
</dbReference>
<reference evidence="2 3" key="1">
    <citation type="submission" date="2016-05" db="EMBL/GenBank/DDBJ databases">
        <title>A degradative enzymes factory behind the ericoid mycorrhizal symbiosis.</title>
        <authorList>
            <consortium name="DOE Joint Genome Institute"/>
            <person name="Martino E."/>
            <person name="Morin E."/>
            <person name="Grelet G."/>
            <person name="Kuo A."/>
            <person name="Kohler A."/>
            <person name="Daghino S."/>
            <person name="Barry K."/>
            <person name="Choi C."/>
            <person name="Cichocki N."/>
            <person name="Clum A."/>
            <person name="Copeland A."/>
            <person name="Hainaut M."/>
            <person name="Haridas S."/>
            <person name="Labutti K."/>
            <person name="Lindquist E."/>
            <person name="Lipzen A."/>
            <person name="Khouja H.-R."/>
            <person name="Murat C."/>
            <person name="Ohm R."/>
            <person name="Olson A."/>
            <person name="Spatafora J."/>
            <person name="Veneault-Fourrey C."/>
            <person name="Henrissat B."/>
            <person name="Grigoriev I."/>
            <person name="Martin F."/>
            <person name="Perotto S."/>
        </authorList>
    </citation>
    <scope>NUCLEOTIDE SEQUENCE [LARGE SCALE GENOMIC DNA]</scope>
    <source>
        <strain evidence="2 3">UAMH 7357</strain>
    </source>
</reference>
<dbReference type="GO" id="GO:0016787">
    <property type="term" value="F:hydrolase activity"/>
    <property type="evidence" value="ECO:0007669"/>
    <property type="project" value="UniProtKB-KW"/>
</dbReference>
<gene>
    <name evidence="2" type="ORF">NA56DRAFT_580861</name>
</gene>
<dbReference type="AlphaFoldDB" id="A0A2J6PQG8"/>
<dbReference type="Proteomes" id="UP000235672">
    <property type="component" value="Unassembled WGS sequence"/>
</dbReference>
<evidence type="ECO:0000313" key="3">
    <source>
        <dbReference type="Proteomes" id="UP000235672"/>
    </source>
</evidence>
<organism evidence="2 3">
    <name type="scientific">Hyaloscypha hepaticicola</name>
    <dbReference type="NCBI Taxonomy" id="2082293"/>
    <lineage>
        <taxon>Eukaryota</taxon>
        <taxon>Fungi</taxon>
        <taxon>Dikarya</taxon>
        <taxon>Ascomycota</taxon>
        <taxon>Pezizomycotina</taxon>
        <taxon>Leotiomycetes</taxon>
        <taxon>Helotiales</taxon>
        <taxon>Hyaloscyphaceae</taxon>
        <taxon>Hyaloscypha</taxon>
    </lineage>
</organism>
<proteinExistence type="predicted"/>
<evidence type="ECO:0000313" key="2">
    <source>
        <dbReference type="EMBL" id="PMD16272.1"/>
    </source>
</evidence>
<dbReference type="PANTHER" id="PTHR36183">
    <property type="entry name" value="BETA-GLUCURONIDASE"/>
    <property type="match status" value="1"/>
</dbReference>
<name>A0A2J6PQG8_9HELO</name>
<accession>A0A2J6PQG8</accession>
<dbReference type="PANTHER" id="PTHR36183:SF2">
    <property type="entry name" value="BETA-GLUCURONIDASE C-TERMINAL DOMAIN-CONTAINING PROTEIN"/>
    <property type="match status" value="1"/>
</dbReference>
<feature type="chain" id="PRO_5014329593" evidence="1">
    <location>
        <begin position="20"/>
        <end position="369"/>
    </location>
</feature>
<feature type="signal peptide" evidence="1">
    <location>
        <begin position="1"/>
        <end position="19"/>
    </location>
</feature>
<sequence>MHFPAFPLILLLFTKSSSCIPTATQEFSAVPISKQIASLSIEFCYIVDYLGDNGSNKLSKQLLQNIQDISGVPPLIRIGGHTQDAAKYCSDCSETLVNVFVPGNLEAVNVTYNKNLFSILNNHVPSEQQFIFGLNLGQDIEIFPQEEVEAAEQYLRDSRVQSYELGNEPDFYGPSQRAAPWNVQTYTSQVVSWIKEIQASTKTKRGWQFGALAQEAQWQGNFSIPEFNVLDVPENIKPLVAYSDHTYPYSICSSATAALVSLPGLMNHTTTVNYFTQWIPSIQAAHSVGTLFYMGETGSVSCHGKNGVSNTMGAALWELDYVLNGATIGMDGVFFHMGTPFYYSMWQPVEFNSTAATVYPTCVSFLSSS</sequence>
<keyword evidence="3" id="KW-1185">Reference proteome</keyword>
<dbReference type="OrthoDB" id="2831684at2759"/>
<keyword evidence="2" id="KW-0378">Hydrolase</keyword>
<protein>
    <submittedName>
        <fullName evidence="2">Glycoside hydrolase family 79 protein</fullName>
    </submittedName>
</protein>
<evidence type="ECO:0000256" key="1">
    <source>
        <dbReference type="SAM" id="SignalP"/>
    </source>
</evidence>
<dbReference type="InterPro" id="IPR017853">
    <property type="entry name" value="GH"/>
</dbReference>
<dbReference type="Gene3D" id="3.20.20.80">
    <property type="entry name" value="Glycosidases"/>
    <property type="match status" value="1"/>
</dbReference>
<dbReference type="SUPFAM" id="SSF51445">
    <property type="entry name" value="(Trans)glycosidases"/>
    <property type="match status" value="1"/>
</dbReference>
<dbReference type="EMBL" id="KZ613507">
    <property type="protein sequence ID" value="PMD16272.1"/>
    <property type="molecule type" value="Genomic_DNA"/>
</dbReference>
<keyword evidence="1" id="KW-0732">Signal</keyword>